<sequence length="186" mass="20555">MTRAAAAALCSPVYIRRTAARGAHPRRRVVSLYRRPVEQSVRYFAATSAPQPLNTISRVSNRTRTRRSLPSLPIYTRPSCTSTHAAHHNIIVILSSLFTSISDQPASAAAAAGVFPSPIAFEYYNRATLLPHCPIILITKGYAMMSIGEELKSTMPSFMQFCSRVDQGNVQEDWWTAGSDAVCLFY</sequence>
<dbReference type="EMBL" id="VYZN01000016">
    <property type="protein sequence ID" value="KAE9538501.1"/>
    <property type="molecule type" value="Genomic_DNA"/>
</dbReference>
<name>A0A6G0TU64_APHGL</name>
<reference evidence="1 2" key="1">
    <citation type="submission" date="2019-08" db="EMBL/GenBank/DDBJ databases">
        <title>The genome of the soybean aphid Biotype 1, its phylome, world population structure and adaptation to the North American continent.</title>
        <authorList>
            <person name="Giordano R."/>
            <person name="Donthu R.K."/>
            <person name="Hernandez A.G."/>
            <person name="Wright C.L."/>
            <person name="Zimin A.V."/>
        </authorList>
    </citation>
    <scope>NUCLEOTIDE SEQUENCE [LARGE SCALE GENOMIC DNA]</scope>
    <source>
        <tissue evidence="1">Whole aphids</tissue>
    </source>
</reference>
<comment type="caution">
    <text evidence="1">The sequence shown here is derived from an EMBL/GenBank/DDBJ whole genome shotgun (WGS) entry which is preliminary data.</text>
</comment>
<evidence type="ECO:0000313" key="1">
    <source>
        <dbReference type="EMBL" id="KAE9538501.1"/>
    </source>
</evidence>
<dbReference type="AlphaFoldDB" id="A0A6G0TU64"/>
<evidence type="ECO:0000313" key="2">
    <source>
        <dbReference type="Proteomes" id="UP000475862"/>
    </source>
</evidence>
<keyword evidence="2" id="KW-1185">Reference proteome</keyword>
<proteinExistence type="predicted"/>
<organism evidence="1 2">
    <name type="scientific">Aphis glycines</name>
    <name type="common">Soybean aphid</name>
    <dbReference type="NCBI Taxonomy" id="307491"/>
    <lineage>
        <taxon>Eukaryota</taxon>
        <taxon>Metazoa</taxon>
        <taxon>Ecdysozoa</taxon>
        <taxon>Arthropoda</taxon>
        <taxon>Hexapoda</taxon>
        <taxon>Insecta</taxon>
        <taxon>Pterygota</taxon>
        <taxon>Neoptera</taxon>
        <taxon>Paraneoptera</taxon>
        <taxon>Hemiptera</taxon>
        <taxon>Sternorrhyncha</taxon>
        <taxon>Aphidomorpha</taxon>
        <taxon>Aphidoidea</taxon>
        <taxon>Aphididae</taxon>
        <taxon>Aphidini</taxon>
        <taxon>Aphis</taxon>
        <taxon>Aphis</taxon>
    </lineage>
</organism>
<accession>A0A6G0TU64</accession>
<gene>
    <name evidence="1" type="ORF">AGLY_005600</name>
</gene>
<protein>
    <submittedName>
        <fullName evidence="1">Uncharacterized protein</fullName>
    </submittedName>
</protein>
<dbReference type="OrthoDB" id="5976910at2759"/>
<dbReference type="Proteomes" id="UP000475862">
    <property type="component" value="Unassembled WGS sequence"/>
</dbReference>